<evidence type="ECO:0000256" key="9">
    <source>
        <dbReference type="ARBA" id="ARBA00046608"/>
    </source>
</evidence>
<evidence type="ECO:0000313" key="12">
    <source>
        <dbReference type="Proteomes" id="UP000183954"/>
    </source>
</evidence>
<dbReference type="EC" id="2.3.1.274" evidence="8 10"/>
<comment type="function">
    <text evidence="10">Catalyzes the reversible formation of acyl-phosphate (acyl-PO(4)) from acyl-[acyl-carrier-protein] (acyl-ACP). This enzyme utilizes acyl-ACP as fatty acyl donor, but not acyl-CoA.</text>
</comment>
<dbReference type="Gene3D" id="3.40.718.10">
    <property type="entry name" value="Isopropylmalate Dehydrogenase"/>
    <property type="match status" value="1"/>
</dbReference>
<dbReference type="OrthoDB" id="9806408at2"/>
<dbReference type="GO" id="GO:0008654">
    <property type="term" value="P:phospholipid biosynthetic process"/>
    <property type="evidence" value="ECO:0007669"/>
    <property type="project" value="UniProtKB-KW"/>
</dbReference>
<dbReference type="InterPro" id="IPR003664">
    <property type="entry name" value="FA_synthesis"/>
</dbReference>
<dbReference type="RefSeq" id="WP_073028251.1">
    <property type="nucleotide sequence ID" value="NZ_FQXJ01000004.1"/>
</dbReference>
<dbReference type="PIRSF" id="PIRSF002465">
    <property type="entry name" value="Phsphlp_syn_PlsX"/>
    <property type="match status" value="1"/>
</dbReference>
<dbReference type="PANTHER" id="PTHR30100">
    <property type="entry name" value="FATTY ACID/PHOSPHOLIPID SYNTHESIS PROTEIN PLSX"/>
    <property type="match status" value="1"/>
</dbReference>
<evidence type="ECO:0000256" key="1">
    <source>
        <dbReference type="ARBA" id="ARBA00001232"/>
    </source>
</evidence>
<comment type="catalytic activity">
    <reaction evidence="1 10">
        <text>a fatty acyl-[ACP] + phosphate = an acyl phosphate + holo-[ACP]</text>
        <dbReference type="Rhea" id="RHEA:42292"/>
        <dbReference type="Rhea" id="RHEA-COMP:9685"/>
        <dbReference type="Rhea" id="RHEA-COMP:14125"/>
        <dbReference type="ChEBI" id="CHEBI:43474"/>
        <dbReference type="ChEBI" id="CHEBI:59918"/>
        <dbReference type="ChEBI" id="CHEBI:64479"/>
        <dbReference type="ChEBI" id="CHEBI:138651"/>
        <dbReference type="EC" id="2.3.1.274"/>
    </reaction>
</comment>
<gene>
    <name evidence="10" type="primary">plsX</name>
    <name evidence="11" type="ORF">SAMN02746098_00910</name>
</gene>
<evidence type="ECO:0000256" key="5">
    <source>
        <dbReference type="ARBA" id="ARBA00023098"/>
    </source>
</evidence>
<comment type="subunit">
    <text evidence="9 10">Homodimer. Probably interacts with PlsY.</text>
</comment>
<keyword evidence="5 10" id="KW-0443">Lipid metabolism</keyword>
<dbReference type="NCBIfam" id="TIGR00182">
    <property type="entry name" value="plsX"/>
    <property type="match status" value="1"/>
</dbReference>
<evidence type="ECO:0000256" key="8">
    <source>
        <dbReference type="ARBA" id="ARBA00024069"/>
    </source>
</evidence>
<keyword evidence="6 10" id="KW-0594">Phospholipid biosynthesis</keyword>
<comment type="subcellular location">
    <subcellularLocation>
        <location evidence="10">Cytoplasm</location>
    </subcellularLocation>
    <text evidence="10">Associated with the membrane possibly through PlsY.</text>
</comment>
<accession>A0A1M5UDI1</accession>
<keyword evidence="7 10" id="KW-1208">Phospholipid metabolism</keyword>
<dbReference type="Pfam" id="PF02504">
    <property type="entry name" value="FA_synthesis"/>
    <property type="match status" value="1"/>
</dbReference>
<evidence type="ECO:0000256" key="3">
    <source>
        <dbReference type="ARBA" id="ARBA00022516"/>
    </source>
</evidence>
<keyword evidence="12" id="KW-1185">Reference proteome</keyword>
<dbReference type="GO" id="GO:0006633">
    <property type="term" value="P:fatty acid biosynthetic process"/>
    <property type="evidence" value="ECO:0007669"/>
    <property type="project" value="UniProtKB-UniRule"/>
</dbReference>
<dbReference type="GO" id="GO:0043811">
    <property type="term" value="F:phosphate:acyl-[acyl carrier protein] acyltransferase activity"/>
    <property type="evidence" value="ECO:0007669"/>
    <property type="project" value="UniProtKB-UniRule"/>
</dbReference>
<evidence type="ECO:0000313" key="11">
    <source>
        <dbReference type="EMBL" id="SHH60876.1"/>
    </source>
</evidence>
<dbReference type="EMBL" id="FQXJ01000004">
    <property type="protein sequence ID" value="SHH60876.1"/>
    <property type="molecule type" value="Genomic_DNA"/>
</dbReference>
<dbReference type="UniPathway" id="UPA00085"/>
<keyword evidence="11" id="KW-0012">Acyltransferase</keyword>
<organism evidence="11 12">
    <name type="scientific">Desulfosporosinus lacus DSM 15449</name>
    <dbReference type="NCBI Taxonomy" id="1121420"/>
    <lineage>
        <taxon>Bacteria</taxon>
        <taxon>Bacillati</taxon>
        <taxon>Bacillota</taxon>
        <taxon>Clostridia</taxon>
        <taxon>Eubacteriales</taxon>
        <taxon>Desulfitobacteriaceae</taxon>
        <taxon>Desulfosporosinus</taxon>
    </lineage>
</organism>
<sequence>MRIAVDAMGGDYAPEEIIKGTMMAAKSSPDVQLILVGQKERIQTFLSGGTLPGNVSIYEASEVIEMDEHPANAVRKKKDSSIVVATRLVKQGEADAVVSAGSTGAQMAAALLGLGRIKGIERPAIVTILPTPEGGKLILDVGANMDATPEQLCQYGMMGSVYATKILGIQNPRVGLLNVGSEEGKGNELTQKAYPLLKASPVNFIGNVEGRDVPYGRADVVVCEGFAGNILLKTAEGLAGVLFQQIKEKITSNMVRKLGALAVKPGLKEIARMMDYAEYGGAPLLGVNGISIICHGSSKAKAIFNAIRVARECVQVNLIEQIREDLPK</sequence>
<dbReference type="Proteomes" id="UP000183954">
    <property type="component" value="Unassembled WGS sequence"/>
</dbReference>
<evidence type="ECO:0000256" key="7">
    <source>
        <dbReference type="ARBA" id="ARBA00023264"/>
    </source>
</evidence>
<proteinExistence type="inferred from homology"/>
<reference evidence="12" key="1">
    <citation type="submission" date="2016-11" db="EMBL/GenBank/DDBJ databases">
        <authorList>
            <person name="Varghese N."/>
            <person name="Submissions S."/>
        </authorList>
    </citation>
    <scope>NUCLEOTIDE SEQUENCE [LARGE SCALE GENOMIC DNA]</scope>
    <source>
        <strain evidence="12">DSM 15449</strain>
    </source>
</reference>
<dbReference type="InterPro" id="IPR012281">
    <property type="entry name" value="Phospholipid_synth_PlsX-like"/>
</dbReference>
<protein>
    <recommendedName>
        <fullName evidence="8 10">Phosphate acyltransferase</fullName>
        <ecNumber evidence="8 10">2.3.1.274</ecNumber>
    </recommendedName>
    <alternativeName>
        <fullName evidence="10">Acyl-ACP phosphotransacylase</fullName>
    </alternativeName>
    <alternativeName>
        <fullName evidence="10">Acyl-[acyl-carrier-protein]--phosphate acyltransferase</fullName>
    </alternativeName>
    <alternativeName>
        <fullName evidence="10">Phosphate-acyl-ACP acyltransferase</fullName>
    </alternativeName>
</protein>
<dbReference type="GO" id="GO:0005737">
    <property type="term" value="C:cytoplasm"/>
    <property type="evidence" value="ECO:0007669"/>
    <property type="project" value="UniProtKB-SubCell"/>
</dbReference>
<evidence type="ECO:0000256" key="4">
    <source>
        <dbReference type="ARBA" id="ARBA00022679"/>
    </source>
</evidence>
<name>A0A1M5UDI1_9FIRM</name>
<keyword evidence="4 10" id="KW-0808">Transferase</keyword>
<keyword evidence="2 10" id="KW-0963">Cytoplasm</keyword>
<dbReference type="HAMAP" id="MF_00019">
    <property type="entry name" value="PlsX"/>
    <property type="match status" value="1"/>
</dbReference>
<evidence type="ECO:0000256" key="10">
    <source>
        <dbReference type="HAMAP-Rule" id="MF_00019"/>
    </source>
</evidence>
<evidence type="ECO:0000256" key="2">
    <source>
        <dbReference type="ARBA" id="ARBA00022490"/>
    </source>
</evidence>
<dbReference type="AlphaFoldDB" id="A0A1M5UDI1"/>
<dbReference type="PANTHER" id="PTHR30100:SF1">
    <property type="entry name" value="PHOSPHATE ACYLTRANSFERASE"/>
    <property type="match status" value="1"/>
</dbReference>
<keyword evidence="3 10" id="KW-0444">Lipid biosynthesis</keyword>
<dbReference type="SUPFAM" id="SSF53659">
    <property type="entry name" value="Isocitrate/Isopropylmalate dehydrogenase-like"/>
    <property type="match status" value="1"/>
</dbReference>
<evidence type="ECO:0000256" key="6">
    <source>
        <dbReference type="ARBA" id="ARBA00023209"/>
    </source>
</evidence>
<dbReference type="STRING" id="1121420.SAMN02746098_00910"/>
<comment type="similarity">
    <text evidence="10">Belongs to the PlsX family.</text>
</comment>
<comment type="pathway">
    <text evidence="10">Lipid metabolism; phospholipid metabolism.</text>
</comment>